<dbReference type="InterPro" id="IPR025504">
    <property type="entry name" value="GLUCM_C"/>
</dbReference>
<dbReference type="Gene3D" id="3.90.1640.20">
    <property type="entry name" value="TON_0340"/>
    <property type="match status" value="1"/>
</dbReference>
<organism evidence="2 3">
    <name type="scientific">Candidatus Ventrousia excrementavium</name>
    <dbReference type="NCBI Taxonomy" id="2840961"/>
    <lineage>
        <taxon>Bacteria</taxon>
        <taxon>Bacillati</taxon>
        <taxon>Bacillota</taxon>
        <taxon>Clostridia</taxon>
        <taxon>Eubacteriales</taxon>
        <taxon>Clostridiaceae</taxon>
        <taxon>Clostridiaceae incertae sedis</taxon>
        <taxon>Candidatus Ventrousia</taxon>
    </lineage>
</organism>
<protein>
    <submittedName>
        <fullName evidence="2">DUF4392 domain-containing protein</fullName>
    </submittedName>
</protein>
<sequence>MLSVADAFRQIEDVLRRDPGGRGLMSGLPRERLDALTDELLAAERLLIVTGFPITGCGVGETDGPPGAVNLAALFHQLGKRVCLVTDPMSQALVAAGRDLLCPAVPVECVPFANSGEFCRGLLGRFDPTHVIAIERPGKGRDGHFHNSRGEVIDAMISDTDCLLLGGKAVTIAIGDGGNELGMGALRSYIEAGVPCGELICADLAADYTLAAGVSNWWGWGIAALLSLRLDRDLLPSDGQESRLLDAVVRAGGVDGVTRRRECTVDSLSLEQNLDVLRALRAVTTQTKEATPCL</sequence>
<dbReference type="Pfam" id="PF14336">
    <property type="entry name" value="GLUCM-like_C"/>
    <property type="match status" value="1"/>
</dbReference>
<evidence type="ECO:0000313" key="3">
    <source>
        <dbReference type="Proteomes" id="UP000824073"/>
    </source>
</evidence>
<dbReference type="PANTHER" id="PTHR32022">
    <property type="entry name" value="D-GLUTAMATE CYCLASE, MITOCHONDRIAL"/>
    <property type="match status" value="1"/>
</dbReference>
<dbReference type="AlphaFoldDB" id="A0A9D1LMC1"/>
<dbReference type="PANTHER" id="PTHR32022:SF10">
    <property type="entry name" value="D-GLUTAMATE CYCLASE, MITOCHONDRIAL"/>
    <property type="match status" value="1"/>
</dbReference>
<reference evidence="2" key="1">
    <citation type="submission" date="2020-10" db="EMBL/GenBank/DDBJ databases">
        <authorList>
            <person name="Gilroy R."/>
        </authorList>
    </citation>
    <scope>NUCLEOTIDE SEQUENCE</scope>
    <source>
        <strain evidence="2">CHK191-8634</strain>
    </source>
</reference>
<gene>
    <name evidence="2" type="ORF">IAB67_09425</name>
</gene>
<dbReference type="Proteomes" id="UP000824073">
    <property type="component" value="Unassembled WGS sequence"/>
</dbReference>
<evidence type="ECO:0000313" key="2">
    <source>
        <dbReference type="EMBL" id="HIU44503.1"/>
    </source>
</evidence>
<comment type="caution">
    <text evidence="2">The sequence shown here is derived from an EMBL/GenBank/DDBJ whole genome shotgun (WGS) entry which is preliminary data.</text>
</comment>
<proteinExistence type="predicted"/>
<feature type="domain" description="D-glutamate cyclase-like C-terminal" evidence="1">
    <location>
        <begin position="11"/>
        <end position="281"/>
    </location>
</feature>
<reference evidence="2" key="2">
    <citation type="journal article" date="2021" name="PeerJ">
        <title>Extensive microbial diversity within the chicken gut microbiome revealed by metagenomics and culture.</title>
        <authorList>
            <person name="Gilroy R."/>
            <person name="Ravi A."/>
            <person name="Getino M."/>
            <person name="Pursley I."/>
            <person name="Horton D.L."/>
            <person name="Alikhan N.F."/>
            <person name="Baker D."/>
            <person name="Gharbi K."/>
            <person name="Hall N."/>
            <person name="Watson M."/>
            <person name="Adriaenssens E.M."/>
            <person name="Foster-Nyarko E."/>
            <person name="Jarju S."/>
            <person name="Secka A."/>
            <person name="Antonio M."/>
            <person name="Oren A."/>
            <person name="Chaudhuri R.R."/>
            <person name="La Ragione R."/>
            <person name="Hildebrand F."/>
            <person name="Pallen M.J."/>
        </authorList>
    </citation>
    <scope>NUCLEOTIDE SEQUENCE</scope>
    <source>
        <strain evidence="2">CHK191-8634</strain>
    </source>
</reference>
<name>A0A9D1LMC1_9CLOT</name>
<evidence type="ECO:0000259" key="1">
    <source>
        <dbReference type="Pfam" id="PF14336"/>
    </source>
</evidence>
<dbReference type="EMBL" id="DVMR01000069">
    <property type="protein sequence ID" value="HIU44503.1"/>
    <property type="molecule type" value="Genomic_DNA"/>
</dbReference>
<accession>A0A9D1LMC1</accession>